<geneLocation type="plasmid" evidence="2 3">
    <name>pDAETH-1</name>
</geneLocation>
<dbReference type="Proteomes" id="UP001064971">
    <property type="component" value="Plasmid pDAETH-1"/>
</dbReference>
<name>A0ABM8AHW8_9DEIO</name>
<dbReference type="EMBL" id="AP026561">
    <property type="protein sequence ID" value="BDP43361.1"/>
    <property type="molecule type" value="Genomic_DNA"/>
</dbReference>
<feature type="region of interest" description="Disordered" evidence="1">
    <location>
        <begin position="1"/>
        <end position="25"/>
    </location>
</feature>
<feature type="compositionally biased region" description="Basic and acidic residues" evidence="1">
    <location>
        <begin position="8"/>
        <end position="19"/>
    </location>
</feature>
<sequence length="64" mass="6693">MGGARSGMIRERRAEDNPRLLEVPSPSPVRVAALPGLEGWVCREGAHGRGNSSHTPDSSGVACP</sequence>
<accession>A0ABM8AHW8</accession>
<evidence type="ECO:0000313" key="3">
    <source>
        <dbReference type="Proteomes" id="UP001064971"/>
    </source>
</evidence>
<evidence type="ECO:0000313" key="2">
    <source>
        <dbReference type="EMBL" id="BDP43361.1"/>
    </source>
</evidence>
<feature type="region of interest" description="Disordered" evidence="1">
    <location>
        <begin position="43"/>
        <end position="64"/>
    </location>
</feature>
<keyword evidence="3" id="KW-1185">Reference proteome</keyword>
<proteinExistence type="predicted"/>
<gene>
    <name evidence="2" type="ORF">DAETH_33300</name>
</gene>
<reference evidence="2" key="1">
    <citation type="submission" date="2022-07" db="EMBL/GenBank/DDBJ databases">
        <title>Complete Genome Sequence of the Radioresistant Bacterium Deinococcus aetherius ST0316, Isolated from the Air Dust collected in Lower Stratosphere above Japan.</title>
        <authorList>
            <person name="Satoh K."/>
            <person name="Hagiwara K."/>
            <person name="Katsumata K."/>
            <person name="Kubo A."/>
            <person name="Yokobori S."/>
            <person name="Yamagishi A."/>
            <person name="Oono Y."/>
            <person name="Narumi I."/>
        </authorList>
    </citation>
    <scope>NUCLEOTIDE SEQUENCE</scope>
    <source>
        <strain evidence="2">ST0316</strain>
        <plasmid evidence="2">pDAETH-1</plasmid>
    </source>
</reference>
<keyword evidence="2" id="KW-0614">Plasmid</keyword>
<organism evidence="2 3">
    <name type="scientific">Deinococcus aetherius</name>
    <dbReference type="NCBI Taxonomy" id="200252"/>
    <lineage>
        <taxon>Bacteria</taxon>
        <taxon>Thermotogati</taxon>
        <taxon>Deinococcota</taxon>
        <taxon>Deinococci</taxon>
        <taxon>Deinococcales</taxon>
        <taxon>Deinococcaceae</taxon>
        <taxon>Deinococcus</taxon>
    </lineage>
</organism>
<evidence type="ECO:0000256" key="1">
    <source>
        <dbReference type="SAM" id="MobiDB-lite"/>
    </source>
</evidence>
<protein>
    <submittedName>
        <fullName evidence="2">Uncharacterized protein</fullName>
    </submittedName>
</protein>